<evidence type="ECO:0008006" key="4">
    <source>
        <dbReference type="Google" id="ProtNLM"/>
    </source>
</evidence>
<protein>
    <recommendedName>
        <fullName evidence="4">Gustatory receptor</fullName>
    </recommendedName>
</protein>
<proteinExistence type="predicted"/>
<evidence type="ECO:0000313" key="3">
    <source>
        <dbReference type="Proteomes" id="UP001152747"/>
    </source>
</evidence>
<feature type="transmembrane region" description="Helical" evidence="1">
    <location>
        <begin position="172"/>
        <end position="192"/>
    </location>
</feature>
<dbReference type="OrthoDB" id="5824820at2759"/>
<feature type="transmembrane region" description="Helical" evidence="1">
    <location>
        <begin position="247"/>
        <end position="264"/>
    </location>
</feature>
<feature type="transmembrane region" description="Helical" evidence="1">
    <location>
        <begin position="42"/>
        <end position="59"/>
    </location>
</feature>
<feature type="transmembrane region" description="Helical" evidence="1">
    <location>
        <begin position="356"/>
        <end position="374"/>
    </location>
</feature>
<dbReference type="InterPro" id="IPR004950">
    <property type="entry name" value="DUF267_CAE_spp"/>
</dbReference>
<name>A0A9P1N773_9PELO</name>
<dbReference type="Proteomes" id="UP001152747">
    <property type="component" value="Unassembled WGS sequence"/>
</dbReference>
<keyword evidence="1" id="KW-0472">Membrane</keyword>
<dbReference type="Pfam" id="PF03268">
    <property type="entry name" value="DUF267"/>
    <property type="match status" value="1"/>
</dbReference>
<organism evidence="2 3">
    <name type="scientific">Caenorhabditis angaria</name>
    <dbReference type="NCBI Taxonomy" id="860376"/>
    <lineage>
        <taxon>Eukaryota</taxon>
        <taxon>Metazoa</taxon>
        <taxon>Ecdysozoa</taxon>
        <taxon>Nematoda</taxon>
        <taxon>Chromadorea</taxon>
        <taxon>Rhabditida</taxon>
        <taxon>Rhabditina</taxon>
        <taxon>Rhabditomorpha</taxon>
        <taxon>Rhabditoidea</taxon>
        <taxon>Rhabditidae</taxon>
        <taxon>Peloderinae</taxon>
        <taxon>Caenorhabditis</taxon>
    </lineage>
</organism>
<evidence type="ECO:0000256" key="1">
    <source>
        <dbReference type="SAM" id="Phobius"/>
    </source>
</evidence>
<accession>A0A9P1N773</accession>
<reference evidence="2" key="1">
    <citation type="submission" date="2022-11" db="EMBL/GenBank/DDBJ databases">
        <authorList>
            <person name="Kikuchi T."/>
        </authorList>
    </citation>
    <scope>NUCLEOTIDE SEQUENCE</scope>
    <source>
        <strain evidence="2">PS1010</strain>
    </source>
</reference>
<keyword evidence="1" id="KW-1133">Transmembrane helix</keyword>
<sequence length="393" mass="45828">MWQDVENSGSAEIVNIFGGWKIFWRFSPFNCSPGFTKIPCSLFSLAVFFAMLFRIYWLLFRTNCDFLTLGWSEANLYAFLTFESFSLLIAISRMTSVDSVNKLEKNIGIMKMMRIKPHHEKLDNYKGVHFRLFLWLILIGVSILGSAVYLLANKLVIFGTTQYSTWYPTYDFIISIFCFYVHFLYLPIHILLHSAIRREIDVFNIELEESLDHPDLQKSPELLQKFADRQLILQNFTNFTISRFNQLLNNASFLILVAVLNGSYITSVNSSDRPLLYFFCNLFLSISTIVITSMLLYPQAMINEAMQKTSRILMSSKSLQENSEVSQIMIQRSRENRHFNNIAHVYRITRKNIERTFLFFTVLVLVMNVTHQFIELGDAMGEFLKDQNKPSVH</sequence>
<dbReference type="PANTHER" id="PTHR31930">
    <property type="entry name" value="SERPENTINE RECEPTOR, CLASS R"/>
    <property type="match status" value="1"/>
</dbReference>
<gene>
    <name evidence="2" type="ORF">CAMP_LOCUS12979</name>
</gene>
<keyword evidence="1" id="KW-0812">Transmembrane</keyword>
<dbReference type="AlphaFoldDB" id="A0A9P1N773"/>
<feature type="transmembrane region" description="Helical" evidence="1">
    <location>
        <begin position="276"/>
        <end position="297"/>
    </location>
</feature>
<feature type="transmembrane region" description="Helical" evidence="1">
    <location>
        <begin position="132"/>
        <end position="152"/>
    </location>
</feature>
<comment type="caution">
    <text evidence="2">The sequence shown here is derived from an EMBL/GenBank/DDBJ whole genome shotgun (WGS) entry which is preliminary data.</text>
</comment>
<evidence type="ECO:0000313" key="2">
    <source>
        <dbReference type="EMBL" id="CAI5450342.1"/>
    </source>
</evidence>
<dbReference type="PANTHER" id="PTHR31930:SF5">
    <property type="entry name" value="GUSTATORY RECEPTOR"/>
    <property type="match status" value="1"/>
</dbReference>
<dbReference type="EMBL" id="CANHGI010000005">
    <property type="protein sequence ID" value="CAI5450342.1"/>
    <property type="molecule type" value="Genomic_DNA"/>
</dbReference>
<keyword evidence="3" id="KW-1185">Reference proteome</keyword>